<reference evidence="4 5" key="2">
    <citation type="submission" date="2019-01" db="EMBL/GenBank/DDBJ databases">
        <title>Motilimonas pumilus sp. nov., isolated from the gut of sea cucumber (Apostichopus japonicus).</title>
        <authorList>
            <person name="Wang F.-Q."/>
            <person name="Ren L.-H."/>
            <person name="Lin Y.-W."/>
            <person name="Sun G.-H."/>
            <person name="Du Z.-J."/>
            <person name="Zhao J.-X."/>
            <person name="Liu X.-J."/>
            <person name="Liu L.-J."/>
        </authorList>
    </citation>
    <scope>NUCLEOTIDE SEQUENCE [LARGE SCALE GENOMIC DNA]</scope>
    <source>
        <strain evidence="4 5">PLHSC7-2</strain>
    </source>
</reference>
<keyword evidence="5" id="KW-1185">Reference proteome</keyword>
<dbReference type="Gene3D" id="3.40.630.30">
    <property type="match status" value="1"/>
</dbReference>
<dbReference type="PANTHER" id="PTHR43420:SF51">
    <property type="entry name" value="PEPTIDYL-LYSINE N-ACETYLTRANSFERASE YIAC"/>
    <property type="match status" value="1"/>
</dbReference>
<dbReference type="Proteomes" id="UP000283255">
    <property type="component" value="Unassembled WGS sequence"/>
</dbReference>
<dbReference type="GO" id="GO:0016747">
    <property type="term" value="F:acyltransferase activity, transferring groups other than amino-acyl groups"/>
    <property type="evidence" value="ECO:0007669"/>
    <property type="project" value="InterPro"/>
</dbReference>
<feature type="domain" description="N-acetyltransferase" evidence="3">
    <location>
        <begin position="8"/>
        <end position="161"/>
    </location>
</feature>
<proteinExistence type="predicted"/>
<dbReference type="EMBL" id="QZCH01000015">
    <property type="protein sequence ID" value="RJG42623.1"/>
    <property type="molecule type" value="Genomic_DNA"/>
</dbReference>
<dbReference type="InterPro" id="IPR000182">
    <property type="entry name" value="GNAT_dom"/>
</dbReference>
<organism evidence="4 5">
    <name type="scientific">Motilimonas pumila</name>
    <dbReference type="NCBI Taxonomy" id="2303987"/>
    <lineage>
        <taxon>Bacteria</taxon>
        <taxon>Pseudomonadati</taxon>
        <taxon>Pseudomonadota</taxon>
        <taxon>Gammaproteobacteria</taxon>
        <taxon>Alteromonadales</taxon>
        <taxon>Alteromonadales genera incertae sedis</taxon>
        <taxon>Motilimonas</taxon>
    </lineage>
</organism>
<dbReference type="Pfam" id="PF00583">
    <property type="entry name" value="Acetyltransf_1"/>
    <property type="match status" value="1"/>
</dbReference>
<reference evidence="4 5" key="1">
    <citation type="submission" date="2018-09" db="EMBL/GenBank/DDBJ databases">
        <authorList>
            <person name="Wang F."/>
        </authorList>
    </citation>
    <scope>NUCLEOTIDE SEQUENCE [LARGE SCALE GENOMIC DNA]</scope>
    <source>
        <strain evidence="4 5">PLHSC7-2</strain>
    </source>
</reference>
<comment type="caution">
    <text evidence="4">The sequence shown here is derived from an EMBL/GenBank/DDBJ whole genome shotgun (WGS) entry which is preliminary data.</text>
</comment>
<keyword evidence="2" id="KW-0012">Acyltransferase</keyword>
<dbReference type="InterPro" id="IPR016181">
    <property type="entry name" value="Acyl_CoA_acyltransferase"/>
</dbReference>
<name>A0A418YDK9_9GAMM</name>
<evidence type="ECO:0000256" key="1">
    <source>
        <dbReference type="ARBA" id="ARBA00022679"/>
    </source>
</evidence>
<dbReference type="AlphaFoldDB" id="A0A418YDK9"/>
<dbReference type="InterPro" id="IPR050680">
    <property type="entry name" value="YpeA/RimI_acetyltransf"/>
</dbReference>
<dbReference type="SUPFAM" id="SSF55729">
    <property type="entry name" value="Acyl-CoA N-acyltransferases (Nat)"/>
    <property type="match status" value="1"/>
</dbReference>
<dbReference type="CDD" id="cd04301">
    <property type="entry name" value="NAT_SF"/>
    <property type="match status" value="1"/>
</dbReference>
<dbReference type="PANTHER" id="PTHR43420">
    <property type="entry name" value="ACETYLTRANSFERASE"/>
    <property type="match status" value="1"/>
</dbReference>
<evidence type="ECO:0000256" key="2">
    <source>
        <dbReference type="ARBA" id="ARBA00023315"/>
    </source>
</evidence>
<evidence type="ECO:0000313" key="5">
    <source>
        <dbReference type="Proteomes" id="UP000283255"/>
    </source>
</evidence>
<keyword evidence="1 4" id="KW-0808">Transferase</keyword>
<gene>
    <name evidence="4" type="ORF">D1Z90_12200</name>
</gene>
<dbReference type="PROSITE" id="PS51186">
    <property type="entry name" value="GNAT"/>
    <property type="match status" value="1"/>
</dbReference>
<accession>A0A418YDK9</accession>
<evidence type="ECO:0000259" key="3">
    <source>
        <dbReference type="PROSITE" id="PS51186"/>
    </source>
</evidence>
<sequence>MQGFVMPFSIRTVTPEDLPYLTAALDRLNDLHHQAVPEYFKPAAEIRQQKDISLYGKKDMCFGFVAQLNERPIGMLLCHIRDLISPISAQRKIGSIDELYVEPKHQSKGIGKALVAEFEQLCRQHQATDIFVEVWEFNQAARHFYQSVGMATHIRWLRKSI</sequence>
<protein>
    <submittedName>
        <fullName evidence="4">GNAT family N-acetyltransferase</fullName>
    </submittedName>
</protein>
<evidence type="ECO:0000313" key="4">
    <source>
        <dbReference type="EMBL" id="RJG42623.1"/>
    </source>
</evidence>